<comment type="caution">
    <text evidence="5">The sequence shown here is derived from an EMBL/GenBank/DDBJ whole genome shotgun (WGS) entry which is preliminary data.</text>
</comment>
<dbReference type="InterPro" id="IPR027417">
    <property type="entry name" value="P-loop_NTPase"/>
</dbReference>
<dbReference type="SUPFAM" id="SSF52540">
    <property type="entry name" value="P-loop containing nucleoside triphosphate hydrolases"/>
    <property type="match status" value="1"/>
</dbReference>
<dbReference type="CDD" id="cd03214">
    <property type="entry name" value="ABC_Iron-Siderophores_B12_Hemin"/>
    <property type="match status" value="1"/>
</dbReference>
<dbReference type="SMART" id="SM00382">
    <property type="entry name" value="AAA"/>
    <property type="match status" value="1"/>
</dbReference>
<dbReference type="Gene3D" id="3.40.50.300">
    <property type="entry name" value="P-loop containing nucleotide triphosphate hydrolases"/>
    <property type="match status" value="1"/>
</dbReference>
<feature type="region of interest" description="Disordered" evidence="3">
    <location>
        <begin position="256"/>
        <end position="302"/>
    </location>
</feature>
<keyword evidence="2 5" id="KW-0067">ATP-binding</keyword>
<dbReference type="PROSITE" id="PS00211">
    <property type="entry name" value="ABC_TRANSPORTER_1"/>
    <property type="match status" value="1"/>
</dbReference>
<evidence type="ECO:0000256" key="2">
    <source>
        <dbReference type="ARBA" id="ARBA00022840"/>
    </source>
</evidence>
<keyword evidence="1" id="KW-0547">Nucleotide-binding</keyword>
<dbReference type="PANTHER" id="PTHR42794:SF2">
    <property type="entry name" value="ABC TRANSPORTER ATP-BINDING PROTEIN"/>
    <property type="match status" value="1"/>
</dbReference>
<dbReference type="EMBL" id="JABACI010000004">
    <property type="protein sequence ID" value="NLP85309.1"/>
    <property type="molecule type" value="Genomic_DNA"/>
</dbReference>
<gene>
    <name evidence="5" type="ORF">HF576_15785</name>
</gene>
<evidence type="ECO:0000256" key="3">
    <source>
        <dbReference type="SAM" id="MobiDB-lite"/>
    </source>
</evidence>
<evidence type="ECO:0000259" key="4">
    <source>
        <dbReference type="PROSITE" id="PS50893"/>
    </source>
</evidence>
<dbReference type="Proteomes" id="UP001429745">
    <property type="component" value="Unassembled WGS sequence"/>
</dbReference>
<sequence length="302" mass="32295">MISAEGVSHAYDGTAVLRDVALAAAEGEVVGLIGPNGSGKTTLLRTLYRALTPDRGDITVDGARVGAYSPRALARTVAVVTQEAHGELPLTVADTVLLGRSPHQGALQRQSAADVDIAADALRRVGAEHLADRDLGDLSGGERQRVLIARALAQQATHLLMDEPTNHLDIHFQHEILGLVRELAVTTIVVLHDLNLAARYCDRLVLLDRGRVVAAGDAEAVLDAAVLEPVYGIRVDAVRAGDGRLQLLFRAPSHGVPLAHDHTETDDHTETHDHTESHEHTEAHEHTGIPAPDQSGRVNPRM</sequence>
<accession>A0ABX1KEH6</accession>
<reference evidence="5 6" key="1">
    <citation type="submission" date="2020-04" db="EMBL/GenBank/DDBJ databases">
        <title>CFH 90308 Microbacterium sp.</title>
        <authorList>
            <person name="Nie G."/>
            <person name="Ming H."/>
            <person name="Xia T."/>
        </authorList>
    </citation>
    <scope>NUCLEOTIDE SEQUENCE [LARGE SCALE GENOMIC DNA]</scope>
    <source>
        <strain evidence="5 6">CFH 90308</strain>
    </source>
</reference>
<dbReference type="InterPro" id="IPR003439">
    <property type="entry name" value="ABC_transporter-like_ATP-bd"/>
</dbReference>
<organism evidence="5 6">
    <name type="scientific">Microbacterium salsuginis</name>
    <dbReference type="NCBI Taxonomy" id="2722803"/>
    <lineage>
        <taxon>Bacteria</taxon>
        <taxon>Bacillati</taxon>
        <taxon>Actinomycetota</taxon>
        <taxon>Actinomycetes</taxon>
        <taxon>Micrococcales</taxon>
        <taxon>Microbacteriaceae</taxon>
        <taxon>Microbacterium</taxon>
    </lineage>
</organism>
<protein>
    <submittedName>
        <fullName evidence="5">ATP-binding cassette domain-containing protein</fullName>
    </submittedName>
</protein>
<dbReference type="PROSITE" id="PS50893">
    <property type="entry name" value="ABC_TRANSPORTER_2"/>
    <property type="match status" value="1"/>
</dbReference>
<dbReference type="RefSeq" id="WP_168913725.1">
    <property type="nucleotide sequence ID" value="NZ_JABACI010000004.1"/>
</dbReference>
<name>A0ABX1KEH6_9MICO</name>
<dbReference type="GO" id="GO:0005524">
    <property type="term" value="F:ATP binding"/>
    <property type="evidence" value="ECO:0007669"/>
    <property type="project" value="UniProtKB-KW"/>
</dbReference>
<dbReference type="InterPro" id="IPR017871">
    <property type="entry name" value="ABC_transporter-like_CS"/>
</dbReference>
<evidence type="ECO:0000313" key="6">
    <source>
        <dbReference type="Proteomes" id="UP001429745"/>
    </source>
</evidence>
<dbReference type="InterPro" id="IPR003593">
    <property type="entry name" value="AAA+_ATPase"/>
</dbReference>
<evidence type="ECO:0000256" key="1">
    <source>
        <dbReference type="ARBA" id="ARBA00022741"/>
    </source>
</evidence>
<dbReference type="Pfam" id="PF00005">
    <property type="entry name" value="ABC_tran"/>
    <property type="match status" value="1"/>
</dbReference>
<feature type="domain" description="ABC transporter" evidence="4">
    <location>
        <begin position="2"/>
        <end position="234"/>
    </location>
</feature>
<dbReference type="PANTHER" id="PTHR42794">
    <property type="entry name" value="HEMIN IMPORT ATP-BINDING PROTEIN HMUV"/>
    <property type="match status" value="1"/>
</dbReference>
<proteinExistence type="predicted"/>
<keyword evidence="6" id="KW-1185">Reference proteome</keyword>
<feature type="compositionally biased region" description="Basic and acidic residues" evidence="3">
    <location>
        <begin position="259"/>
        <end position="287"/>
    </location>
</feature>
<evidence type="ECO:0000313" key="5">
    <source>
        <dbReference type="EMBL" id="NLP85309.1"/>
    </source>
</evidence>